<protein>
    <recommendedName>
        <fullName evidence="2">Phage protein</fullName>
    </recommendedName>
</protein>
<evidence type="ECO:0008006" key="2">
    <source>
        <dbReference type="Google" id="ProtNLM"/>
    </source>
</evidence>
<accession>A0A8S5LU35</accession>
<dbReference type="EMBL" id="BK014735">
    <property type="protein sequence ID" value="DAD73418.1"/>
    <property type="molecule type" value="Genomic_DNA"/>
</dbReference>
<reference evidence="1" key="1">
    <citation type="journal article" date="2021" name="Proc. Natl. Acad. Sci. U.S.A.">
        <title>A Catalog of Tens of Thousands of Viruses from Human Metagenomes Reveals Hidden Associations with Chronic Diseases.</title>
        <authorList>
            <person name="Tisza M.J."/>
            <person name="Buck C.B."/>
        </authorList>
    </citation>
    <scope>NUCLEOTIDE SEQUENCE</scope>
    <source>
        <strain evidence="1">CtKm44</strain>
    </source>
</reference>
<evidence type="ECO:0000313" key="1">
    <source>
        <dbReference type="EMBL" id="DAD73418.1"/>
    </source>
</evidence>
<proteinExistence type="predicted"/>
<organism evidence="1">
    <name type="scientific">Siphoviridae sp. ctKm44</name>
    <dbReference type="NCBI Taxonomy" id="2826245"/>
    <lineage>
        <taxon>Viruses</taxon>
        <taxon>Duplodnaviria</taxon>
        <taxon>Heunggongvirae</taxon>
        <taxon>Uroviricota</taxon>
        <taxon>Caudoviricetes</taxon>
    </lineage>
</organism>
<sequence>MLKENVKYLDFDGVEQTETLYFNINRMELIAMQARYGKEDMAKYIERITQEEDFGKIHDLLNDIILTAYGKKSEDGKRFLKSEEIKEEFRTSLAYEALIESFFDDEGEKLGAFVKGITSTIRGLESAAAPAAQ</sequence>
<name>A0A8S5LU35_9CAUD</name>
<dbReference type="InterPro" id="IPR057005">
    <property type="entry name" value="Phage_TAC_17"/>
</dbReference>
<dbReference type="Pfam" id="PF23803">
    <property type="entry name" value="Phage_TAC_17"/>
    <property type="match status" value="1"/>
</dbReference>